<proteinExistence type="predicted"/>
<evidence type="ECO:0000313" key="3">
    <source>
        <dbReference type="EMBL" id="MDI9858951.1"/>
    </source>
</evidence>
<sequence length="532" mass="62157">MAEITKFRYPGAKNFTTEQAHLFMGRDDDKEKLYQMIDTRQIVVLYGKSGMGKSSLINAGIIPLLENELNQKPKYFSVRLFNKGQEKYASFVPPLQTLIETVSNKTTEKEWLKPLKADAFSKGELWYWLKQWQIAYPRVPIILFFDQFEELFSYSDTEIEEFGEELRTLIYQNIPDYISKGKSLTAFEQTAFAQQNEKDREEKEKQIDAIYEKIDIKFVFSIRSDRMALLNKLTKYIPNILKHFYELDALTEEAAKEAIKIPAQIEGDFQTPAFQYQDKVVDAIIERVKNKHDGKIETATLQIICRFIELQKVSQANSIITLNDLGNIKDIFKDFYQSTLNQLSIDDKAKVSKSIEERFIQNNQRIPFADTYLKAEDKWTNELLKQLEESTLLRKERDTAGRFIYEIGHDTLIEPILEFAKIREQEVKQKRLRKNIAIVGAIALAFLFIIFYVLRLTQKAEQAKEEAQEALYQLYYQQAKTVKDNGDNILRNKDIETAQYYYDSAKVIVEKIPETDSIALELKNELQKLLKK</sequence>
<dbReference type="InterPro" id="IPR027417">
    <property type="entry name" value="P-loop_NTPase"/>
</dbReference>
<keyword evidence="1" id="KW-0472">Membrane</keyword>
<evidence type="ECO:0000313" key="4">
    <source>
        <dbReference type="Proteomes" id="UP001236507"/>
    </source>
</evidence>
<evidence type="ECO:0000259" key="2">
    <source>
        <dbReference type="Pfam" id="PF20703"/>
    </source>
</evidence>
<feature type="transmembrane region" description="Helical" evidence="1">
    <location>
        <begin position="436"/>
        <end position="454"/>
    </location>
</feature>
<evidence type="ECO:0000256" key="1">
    <source>
        <dbReference type="SAM" id="Phobius"/>
    </source>
</evidence>
<accession>A0ABT6Y5Y4</accession>
<keyword evidence="1" id="KW-1133">Transmembrane helix</keyword>
<dbReference type="Proteomes" id="UP001236507">
    <property type="component" value="Unassembled WGS sequence"/>
</dbReference>
<name>A0ABT6Y5Y4_9BACT</name>
<reference evidence="3 4" key="1">
    <citation type="submission" date="2023-05" db="EMBL/GenBank/DDBJ databases">
        <title>Novel species of genus Flectobacillus isolated from stream in China.</title>
        <authorList>
            <person name="Lu H."/>
        </authorList>
    </citation>
    <scope>NUCLEOTIDE SEQUENCE [LARGE SCALE GENOMIC DNA]</scope>
    <source>
        <strain evidence="3 4">KCTC 42575</strain>
    </source>
</reference>
<dbReference type="InterPro" id="IPR049052">
    <property type="entry name" value="nSTAND1"/>
</dbReference>
<dbReference type="SUPFAM" id="SSF52540">
    <property type="entry name" value="P-loop containing nucleoside triphosphate hydrolases"/>
    <property type="match status" value="1"/>
</dbReference>
<dbReference type="EMBL" id="JASHIF010000005">
    <property type="protein sequence ID" value="MDI9858951.1"/>
    <property type="molecule type" value="Genomic_DNA"/>
</dbReference>
<keyword evidence="4" id="KW-1185">Reference proteome</keyword>
<comment type="caution">
    <text evidence="3">The sequence shown here is derived from an EMBL/GenBank/DDBJ whole genome shotgun (WGS) entry which is preliminary data.</text>
</comment>
<organism evidence="3 4">
    <name type="scientific">Flectobacillus roseus</name>
    <dbReference type="NCBI Taxonomy" id="502259"/>
    <lineage>
        <taxon>Bacteria</taxon>
        <taxon>Pseudomonadati</taxon>
        <taxon>Bacteroidota</taxon>
        <taxon>Cytophagia</taxon>
        <taxon>Cytophagales</taxon>
        <taxon>Flectobacillaceae</taxon>
        <taxon>Flectobacillus</taxon>
    </lineage>
</organism>
<protein>
    <recommendedName>
        <fullName evidence="2">Novel STAND NTPase 1 domain-containing protein</fullName>
    </recommendedName>
</protein>
<feature type="domain" description="Novel STAND NTPase 1" evidence="2">
    <location>
        <begin position="9"/>
        <end position="169"/>
    </location>
</feature>
<gene>
    <name evidence="3" type="ORF">QM524_07015</name>
</gene>
<dbReference type="Pfam" id="PF20703">
    <property type="entry name" value="nSTAND1"/>
    <property type="match status" value="1"/>
</dbReference>
<dbReference type="RefSeq" id="WP_283344026.1">
    <property type="nucleotide sequence ID" value="NZ_JASHIF010000005.1"/>
</dbReference>
<keyword evidence="1" id="KW-0812">Transmembrane</keyword>
<dbReference type="Gene3D" id="3.40.50.300">
    <property type="entry name" value="P-loop containing nucleotide triphosphate hydrolases"/>
    <property type="match status" value="1"/>
</dbReference>